<dbReference type="InterPro" id="IPR010499">
    <property type="entry name" value="AraC_E-bd"/>
</dbReference>
<evidence type="ECO:0000313" key="2">
    <source>
        <dbReference type="EMBL" id="MFD1420539.1"/>
    </source>
</evidence>
<dbReference type="Pfam" id="PF14526">
    <property type="entry name" value="Cass2"/>
    <property type="match status" value="1"/>
</dbReference>
<evidence type="ECO:0000313" key="3">
    <source>
        <dbReference type="Proteomes" id="UP001597188"/>
    </source>
</evidence>
<protein>
    <submittedName>
        <fullName evidence="2">GyrI-like domain-containing protein</fullName>
    </submittedName>
</protein>
<comment type="caution">
    <text evidence="2">The sequence shown here is derived from an EMBL/GenBank/DDBJ whole genome shotgun (WGS) entry which is preliminary data.</text>
</comment>
<dbReference type="SMART" id="SM00871">
    <property type="entry name" value="AraC_E_bind"/>
    <property type="match status" value="1"/>
</dbReference>
<evidence type="ECO:0000259" key="1">
    <source>
        <dbReference type="SMART" id="SM00871"/>
    </source>
</evidence>
<dbReference type="Proteomes" id="UP001597188">
    <property type="component" value="Unassembled WGS sequence"/>
</dbReference>
<dbReference type="EMBL" id="JBHTOJ010000014">
    <property type="protein sequence ID" value="MFD1420539.1"/>
    <property type="molecule type" value="Genomic_DNA"/>
</dbReference>
<proteinExistence type="predicted"/>
<gene>
    <name evidence="2" type="ORF">ACFQ5L_06195</name>
</gene>
<name>A0ABW4C2E3_9LACO</name>
<accession>A0ABW4C2E3</accession>
<keyword evidence="3" id="KW-1185">Reference proteome</keyword>
<dbReference type="InterPro" id="IPR011256">
    <property type="entry name" value="Reg_factor_effector_dom_sf"/>
</dbReference>
<dbReference type="RefSeq" id="WP_137633796.1">
    <property type="nucleotide sequence ID" value="NZ_BJDL01000001.1"/>
</dbReference>
<feature type="domain" description="AraC effector-binding" evidence="1">
    <location>
        <begin position="2"/>
        <end position="157"/>
    </location>
</feature>
<dbReference type="SUPFAM" id="SSF55136">
    <property type="entry name" value="Probable bacterial effector-binding domain"/>
    <property type="match status" value="1"/>
</dbReference>
<dbReference type="InterPro" id="IPR029441">
    <property type="entry name" value="Cass2"/>
</dbReference>
<dbReference type="Gene3D" id="3.20.80.10">
    <property type="entry name" value="Regulatory factor, effector binding domain"/>
    <property type="match status" value="1"/>
</dbReference>
<sequence>MTNYEIKSFDQVTLTGYATPLPLPTMTNIQTVSQLKTTHFGSLAQSGKFGALMAGSRDKIGYAVSGTHDEQFTYFAGANTTVTTDDAEIRELPAGNYIVMRAQGGSSRQLFDQLIGEFFGKILPKRPELYTGDSFIVEALLNGKPMDAVVELRLPTTVTE</sequence>
<reference evidence="3" key="1">
    <citation type="journal article" date="2019" name="Int. J. Syst. Evol. Microbiol.">
        <title>The Global Catalogue of Microorganisms (GCM) 10K type strain sequencing project: providing services to taxonomists for standard genome sequencing and annotation.</title>
        <authorList>
            <consortium name="The Broad Institute Genomics Platform"/>
            <consortium name="The Broad Institute Genome Sequencing Center for Infectious Disease"/>
            <person name="Wu L."/>
            <person name="Ma J."/>
        </authorList>
    </citation>
    <scope>NUCLEOTIDE SEQUENCE [LARGE SCALE GENOMIC DNA]</scope>
    <source>
        <strain evidence="3">CCM 8931</strain>
    </source>
</reference>
<organism evidence="2 3">
    <name type="scientific">Lactiplantibacillus songbeiensis</name>
    <dbReference type="NCBI Taxonomy" id="2559920"/>
    <lineage>
        <taxon>Bacteria</taxon>
        <taxon>Bacillati</taxon>
        <taxon>Bacillota</taxon>
        <taxon>Bacilli</taxon>
        <taxon>Lactobacillales</taxon>
        <taxon>Lactobacillaceae</taxon>
        <taxon>Lactiplantibacillus</taxon>
    </lineage>
</organism>